<evidence type="ECO:0000313" key="1">
    <source>
        <dbReference type="EMBL" id="MBK0382575.1"/>
    </source>
</evidence>
<evidence type="ECO:0000313" key="2">
    <source>
        <dbReference type="Proteomes" id="UP000660024"/>
    </source>
</evidence>
<organism evidence="1 2">
    <name type="scientific">Pedobacter segetis</name>
    <dbReference type="NCBI Taxonomy" id="2793069"/>
    <lineage>
        <taxon>Bacteria</taxon>
        <taxon>Pseudomonadati</taxon>
        <taxon>Bacteroidota</taxon>
        <taxon>Sphingobacteriia</taxon>
        <taxon>Sphingobacteriales</taxon>
        <taxon>Sphingobacteriaceae</taxon>
        <taxon>Pedobacter</taxon>
    </lineage>
</organism>
<comment type="caution">
    <text evidence="1">The sequence shown here is derived from an EMBL/GenBank/DDBJ whole genome shotgun (WGS) entry which is preliminary data.</text>
</comment>
<protein>
    <submittedName>
        <fullName evidence="1">WbqC family protein</fullName>
    </submittedName>
</protein>
<dbReference type="EMBL" id="JAEHFY010000007">
    <property type="protein sequence ID" value="MBK0382575.1"/>
    <property type="molecule type" value="Genomic_DNA"/>
</dbReference>
<proteinExistence type="predicted"/>
<dbReference type="Proteomes" id="UP000660024">
    <property type="component" value="Unassembled WGS sequence"/>
</dbReference>
<accession>A0ABS1BIA1</accession>
<sequence length="203" mass="24430">MEKGAVFPLFYLPNVEFFNTLRSYSENGIFLENKEHYPKQTFRNRTVIAGPNGKLELSVPIKKGRLQHTPYKDIRISNDDDWQRIHWLSLGTSYRSSAYFEFYEDDFAPFYQQKFNFLFDYNLQLLEVILKSIKMKVDYKFTEEYHPQYNDKEDFRSSLNIRKPSAYQTKKYHQVFEDRNPYLNNICILDLLFNQGPQASKFF</sequence>
<dbReference type="Pfam" id="PF08889">
    <property type="entry name" value="WbqC"/>
    <property type="match status" value="1"/>
</dbReference>
<name>A0ABS1BIA1_9SPHI</name>
<keyword evidence="2" id="KW-1185">Reference proteome</keyword>
<dbReference type="InterPro" id="IPR014985">
    <property type="entry name" value="WbqC"/>
</dbReference>
<dbReference type="RefSeq" id="WP_200585353.1">
    <property type="nucleotide sequence ID" value="NZ_JAEHFY010000007.1"/>
</dbReference>
<gene>
    <name evidence="1" type="ORF">I5M32_06330</name>
</gene>
<reference evidence="1 2" key="1">
    <citation type="submission" date="2020-12" db="EMBL/GenBank/DDBJ databases">
        <title>Bacterial novel species Pedobacter sp. SD-b isolated from soil.</title>
        <authorList>
            <person name="Jung H.-Y."/>
        </authorList>
    </citation>
    <scope>NUCLEOTIDE SEQUENCE [LARGE SCALE GENOMIC DNA]</scope>
    <source>
        <strain evidence="1 2">SD-b</strain>
    </source>
</reference>